<dbReference type="EMBL" id="AP004621">
    <property type="protein sequence ID" value="BAD01743.1"/>
    <property type="molecule type" value="Genomic_DNA"/>
</dbReference>
<protein>
    <submittedName>
        <fullName evidence="2">Uncharacterized protein</fullName>
    </submittedName>
</protein>
<sequence length="113" mass="12566">MVAVALCRASDQVNLVSPKDAIGLKSISASKFWNRPMGVIKSPAVRFLEDSVKKINLFKETYPEVTEFKEDAAYFLGMKMVLFIIRRNLASDAGLHRLSISGKVTCTEVKKIS</sequence>
<dbReference type="Proteomes" id="UP000000763">
    <property type="component" value="Chromosome 8"/>
</dbReference>
<evidence type="ECO:0000313" key="1">
    <source>
        <dbReference type="EMBL" id="BAD01743.1"/>
    </source>
</evidence>
<gene>
    <name evidence="2" type="ORF">P0683E12.14</name>
    <name evidence="1" type="ORF">P0689D06.18</name>
</gene>
<reference evidence="3" key="4">
    <citation type="journal article" date="2008" name="Nucleic Acids Res.">
        <title>The rice annotation project database (RAP-DB): 2008 update.</title>
        <authorList>
            <consortium name="The rice annotation project (RAP)"/>
        </authorList>
    </citation>
    <scope>GENOME REANNOTATION</scope>
    <source>
        <strain evidence="3">cv. Nipponbare</strain>
    </source>
</reference>
<evidence type="ECO:0000313" key="3">
    <source>
        <dbReference type="Proteomes" id="UP000000763"/>
    </source>
</evidence>
<name>Q6Z984_ORYSJ</name>
<organism evidence="2 3">
    <name type="scientific">Oryza sativa subsp. japonica</name>
    <name type="common">Rice</name>
    <dbReference type="NCBI Taxonomy" id="39947"/>
    <lineage>
        <taxon>Eukaryota</taxon>
        <taxon>Viridiplantae</taxon>
        <taxon>Streptophyta</taxon>
        <taxon>Embryophyta</taxon>
        <taxon>Tracheophyta</taxon>
        <taxon>Spermatophyta</taxon>
        <taxon>Magnoliopsida</taxon>
        <taxon>Liliopsida</taxon>
        <taxon>Poales</taxon>
        <taxon>Poaceae</taxon>
        <taxon>BOP clade</taxon>
        <taxon>Oryzoideae</taxon>
        <taxon>Oryzeae</taxon>
        <taxon>Oryzinae</taxon>
        <taxon>Oryza</taxon>
        <taxon>Oryza sativa</taxon>
    </lineage>
</organism>
<evidence type="ECO:0000313" key="2">
    <source>
        <dbReference type="EMBL" id="BAD03381.1"/>
    </source>
</evidence>
<reference evidence="3" key="3">
    <citation type="journal article" date="2005" name="Nature">
        <title>The map-based sequence of the rice genome.</title>
        <authorList>
            <consortium name="International rice genome sequencing project (IRGSP)"/>
            <person name="Matsumoto T."/>
            <person name="Wu J."/>
            <person name="Kanamori H."/>
            <person name="Katayose Y."/>
            <person name="Fujisawa M."/>
            <person name="Namiki N."/>
            <person name="Mizuno H."/>
            <person name="Yamamoto K."/>
            <person name="Antonio B.A."/>
            <person name="Baba T."/>
            <person name="Sakata K."/>
            <person name="Nagamura Y."/>
            <person name="Aoki H."/>
            <person name="Arikawa K."/>
            <person name="Arita K."/>
            <person name="Bito T."/>
            <person name="Chiden Y."/>
            <person name="Fujitsuka N."/>
            <person name="Fukunaka R."/>
            <person name="Hamada M."/>
            <person name="Harada C."/>
            <person name="Hayashi A."/>
            <person name="Hijishita S."/>
            <person name="Honda M."/>
            <person name="Hosokawa S."/>
            <person name="Ichikawa Y."/>
            <person name="Idonuma A."/>
            <person name="Iijima M."/>
            <person name="Ikeda M."/>
            <person name="Ikeno M."/>
            <person name="Ito K."/>
            <person name="Ito S."/>
            <person name="Ito T."/>
            <person name="Ito Y."/>
            <person name="Ito Y."/>
            <person name="Iwabuchi A."/>
            <person name="Kamiya K."/>
            <person name="Karasawa W."/>
            <person name="Kurita K."/>
            <person name="Katagiri S."/>
            <person name="Kikuta A."/>
            <person name="Kobayashi H."/>
            <person name="Kobayashi N."/>
            <person name="Machita K."/>
            <person name="Maehara T."/>
            <person name="Masukawa M."/>
            <person name="Mizubayashi T."/>
            <person name="Mukai Y."/>
            <person name="Nagasaki H."/>
            <person name="Nagata Y."/>
            <person name="Naito S."/>
            <person name="Nakashima M."/>
            <person name="Nakama Y."/>
            <person name="Nakamichi Y."/>
            <person name="Nakamura M."/>
            <person name="Meguro A."/>
            <person name="Negishi M."/>
            <person name="Ohta I."/>
            <person name="Ohta T."/>
            <person name="Okamoto M."/>
            <person name="Ono N."/>
            <person name="Saji S."/>
            <person name="Sakaguchi M."/>
            <person name="Sakai K."/>
            <person name="Shibata M."/>
            <person name="Shimokawa T."/>
            <person name="Song J."/>
            <person name="Takazaki Y."/>
            <person name="Terasawa K."/>
            <person name="Tsugane M."/>
            <person name="Tsuji K."/>
            <person name="Ueda S."/>
            <person name="Waki K."/>
            <person name="Yamagata H."/>
            <person name="Yamamoto M."/>
            <person name="Yamamoto S."/>
            <person name="Yamane H."/>
            <person name="Yoshiki S."/>
            <person name="Yoshihara R."/>
            <person name="Yukawa K."/>
            <person name="Zhong H."/>
            <person name="Yano M."/>
            <person name="Yuan Q."/>
            <person name="Ouyang S."/>
            <person name="Liu J."/>
            <person name="Jones K.M."/>
            <person name="Gansberger K."/>
            <person name="Moffat K."/>
            <person name="Hill J."/>
            <person name="Bera J."/>
            <person name="Fadrosh D."/>
            <person name="Jin S."/>
            <person name="Johri S."/>
            <person name="Kim M."/>
            <person name="Overton L."/>
            <person name="Reardon M."/>
            <person name="Tsitrin T."/>
            <person name="Vuong H."/>
            <person name="Weaver B."/>
            <person name="Ciecko A."/>
            <person name="Tallon L."/>
            <person name="Jackson J."/>
            <person name="Pai G."/>
            <person name="Aken S.V."/>
            <person name="Utterback T."/>
            <person name="Reidmuller S."/>
            <person name="Feldblyum T."/>
            <person name="Hsiao J."/>
            <person name="Zismann V."/>
            <person name="Iobst S."/>
            <person name="de Vazeille A.R."/>
            <person name="Buell C.R."/>
            <person name="Ying K."/>
            <person name="Li Y."/>
            <person name="Lu T."/>
            <person name="Huang Y."/>
            <person name="Zhao Q."/>
            <person name="Feng Q."/>
            <person name="Zhang L."/>
            <person name="Zhu J."/>
            <person name="Weng Q."/>
            <person name="Mu J."/>
            <person name="Lu Y."/>
            <person name="Fan D."/>
            <person name="Liu Y."/>
            <person name="Guan J."/>
            <person name="Zhang Y."/>
            <person name="Yu S."/>
            <person name="Liu X."/>
            <person name="Zhang Y."/>
            <person name="Hong G."/>
            <person name="Han B."/>
            <person name="Choisne N."/>
            <person name="Demange N."/>
            <person name="Orjeda G."/>
            <person name="Samain S."/>
            <person name="Cattolico L."/>
            <person name="Pelletier E."/>
            <person name="Couloux A."/>
            <person name="Segurens B."/>
            <person name="Wincker P."/>
            <person name="D'Hont A."/>
            <person name="Scarpelli C."/>
            <person name="Weissenbach J."/>
            <person name="Salanoubat M."/>
            <person name="Quetier F."/>
            <person name="Yu Y."/>
            <person name="Kim H.R."/>
            <person name="Rambo T."/>
            <person name="Currie J."/>
            <person name="Collura K."/>
            <person name="Luo M."/>
            <person name="Yang T."/>
            <person name="Ammiraju J.S.S."/>
            <person name="Engler F."/>
            <person name="Soderlund C."/>
            <person name="Wing R.A."/>
            <person name="Palmer L.E."/>
            <person name="de la Bastide M."/>
            <person name="Spiegel L."/>
            <person name="Nascimento L."/>
            <person name="Zutavern T."/>
            <person name="O'Shaughnessy A."/>
            <person name="Dike S."/>
            <person name="Dedhia N."/>
            <person name="Preston R."/>
            <person name="Balija V."/>
            <person name="McCombie W.R."/>
            <person name="Chow T."/>
            <person name="Chen H."/>
            <person name="Chung M."/>
            <person name="Chen C."/>
            <person name="Shaw J."/>
            <person name="Wu H."/>
            <person name="Hsiao K."/>
            <person name="Chao Y."/>
            <person name="Chu M."/>
            <person name="Cheng C."/>
            <person name="Hour A."/>
            <person name="Lee P."/>
            <person name="Lin S."/>
            <person name="Lin Y."/>
            <person name="Liou J."/>
            <person name="Liu S."/>
            <person name="Hsing Y."/>
            <person name="Raghuvanshi S."/>
            <person name="Mohanty A."/>
            <person name="Bharti A.K."/>
            <person name="Gaur A."/>
            <person name="Gupta V."/>
            <person name="Kumar D."/>
            <person name="Ravi V."/>
            <person name="Vij S."/>
            <person name="Kapur A."/>
            <person name="Khurana P."/>
            <person name="Khurana P."/>
            <person name="Khurana J.P."/>
            <person name="Tyagi A.K."/>
            <person name="Gaikwad K."/>
            <person name="Singh A."/>
            <person name="Dalal V."/>
            <person name="Srivastava S."/>
            <person name="Dixit A."/>
            <person name="Pal A.K."/>
            <person name="Ghazi I.A."/>
            <person name="Yadav M."/>
            <person name="Pandit A."/>
            <person name="Bhargava A."/>
            <person name="Sureshbabu K."/>
            <person name="Batra K."/>
            <person name="Sharma T.R."/>
            <person name="Mohapatra T."/>
            <person name="Singh N.K."/>
            <person name="Messing J."/>
            <person name="Nelson A.B."/>
            <person name="Fuks G."/>
            <person name="Kavchok S."/>
            <person name="Keizer G."/>
            <person name="Linton E."/>
            <person name="Llaca V."/>
            <person name="Song R."/>
            <person name="Tanyolac B."/>
            <person name="Young S."/>
            <person name="Ho-Il K."/>
            <person name="Hahn J.H."/>
            <person name="Sangsakoo G."/>
            <person name="Vanavichit A."/>
            <person name="de Mattos Luiz.A.T."/>
            <person name="Zimmer P.D."/>
            <person name="Malone G."/>
            <person name="Dellagostin O."/>
            <person name="de Oliveira A.C."/>
            <person name="Bevan M."/>
            <person name="Bancroft I."/>
            <person name="Minx P."/>
            <person name="Cordum H."/>
            <person name="Wilson R."/>
            <person name="Cheng Z."/>
            <person name="Jin W."/>
            <person name="Jiang J."/>
            <person name="Leong S.A."/>
            <person name="Iwama H."/>
            <person name="Gojobori T."/>
            <person name="Itoh T."/>
            <person name="Niimura Y."/>
            <person name="Fujii Y."/>
            <person name="Habara T."/>
            <person name="Sakai H."/>
            <person name="Sato Y."/>
            <person name="Wilson G."/>
            <person name="Kumar K."/>
            <person name="McCouch S."/>
            <person name="Juretic N."/>
            <person name="Hoen D."/>
            <person name="Wright S."/>
            <person name="Bruskiewich R."/>
            <person name="Bureau T."/>
            <person name="Miyao A."/>
            <person name="Hirochika H."/>
            <person name="Nishikawa T."/>
            <person name="Kadowaki K."/>
            <person name="Sugiura M."/>
            <person name="Burr B."/>
            <person name="Sasaki T."/>
        </authorList>
    </citation>
    <scope>NUCLEOTIDE SEQUENCE [LARGE SCALE GENOMIC DNA]</scope>
    <source>
        <strain evidence="3">cv. Nipponbare</strain>
    </source>
</reference>
<accession>Q6Z984</accession>
<proteinExistence type="predicted"/>
<reference evidence="1" key="2">
    <citation type="submission" date="2002-01" db="EMBL/GenBank/DDBJ databases">
        <title>Oryza sativa nipponbare(GA3) genomic DNA, chromosome 8, PAC clone:P0689D06.</title>
        <authorList>
            <person name="Sasaki T."/>
            <person name="Matsumoto T."/>
            <person name="Yamamoto K."/>
        </authorList>
    </citation>
    <scope>NUCLEOTIDE SEQUENCE</scope>
</reference>
<dbReference type="EMBL" id="AP004706">
    <property type="protein sequence ID" value="BAD03381.1"/>
    <property type="molecule type" value="Genomic_DNA"/>
</dbReference>
<dbReference type="AlphaFoldDB" id="Q6Z984"/>
<reference evidence="2" key="1">
    <citation type="submission" date="2002-01" db="EMBL/GenBank/DDBJ databases">
        <title>Oryza sativa nipponbare(GA3) genomic DNA, chromosome 8, PAC clone:P0683E12.</title>
        <authorList>
            <person name="Sasaki T."/>
            <person name="Matsumoto T."/>
            <person name="Yamamoto K."/>
        </authorList>
    </citation>
    <scope>NUCLEOTIDE SEQUENCE</scope>
</reference>